<dbReference type="PRINTS" id="PR00385">
    <property type="entry name" value="P450"/>
</dbReference>
<keyword evidence="10" id="KW-0812">Transmembrane</keyword>
<accession>A0A6A6MMH3</accession>
<keyword evidence="3 8" id="KW-0349">Heme</keyword>
<evidence type="ECO:0000256" key="3">
    <source>
        <dbReference type="ARBA" id="ARBA00022617"/>
    </source>
</evidence>
<dbReference type="GO" id="GO:0004497">
    <property type="term" value="F:monooxygenase activity"/>
    <property type="evidence" value="ECO:0007669"/>
    <property type="project" value="UniProtKB-KW"/>
</dbReference>
<dbReference type="GO" id="GO:0016705">
    <property type="term" value="F:oxidoreductase activity, acting on paired donors, with incorporation or reduction of molecular oxygen"/>
    <property type="evidence" value="ECO:0007669"/>
    <property type="project" value="InterPro"/>
</dbReference>
<dbReference type="Gene3D" id="1.10.630.10">
    <property type="entry name" value="Cytochrome P450"/>
    <property type="match status" value="1"/>
</dbReference>
<keyword evidence="7 9" id="KW-0503">Monooxygenase</keyword>
<keyword evidence="12" id="KW-1185">Reference proteome</keyword>
<dbReference type="PRINTS" id="PR00463">
    <property type="entry name" value="EP450I"/>
</dbReference>
<dbReference type="CDD" id="cd11072">
    <property type="entry name" value="CYP71-like"/>
    <property type="match status" value="1"/>
</dbReference>
<dbReference type="PANTHER" id="PTHR47955">
    <property type="entry name" value="CYTOCHROME P450 FAMILY 71 PROTEIN"/>
    <property type="match status" value="1"/>
</dbReference>
<evidence type="ECO:0000256" key="9">
    <source>
        <dbReference type="RuleBase" id="RU000461"/>
    </source>
</evidence>
<keyword evidence="5 9" id="KW-0560">Oxidoreductase</keyword>
<comment type="similarity">
    <text evidence="2 9">Belongs to the cytochrome P450 family.</text>
</comment>
<comment type="caution">
    <text evidence="11">The sequence shown here is derived from an EMBL/GenBank/DDBJ whole genome shotgun (WGS) entry which is preliminary data.</text>
</comment>
<evidence type="ECO:0000256" key="8">
    <source>
        <dbReference type="PIRSR" id="PIRSR602401-1"/>
    </source>
</evidence>
<comment type="cofactor">
    <cofactor evidence="1 8">
        <name>heme</name>
        <dbReference type="ChEBI" id="CHEBI:30413"/>
    </cofactor>
</comment>
<dbReference type="GO" id="GO:0005506">
    <property type="term" value="F:iron ion binding"/>
    <property type="evidence" value="ECO:0007669"/>
    <property type="project" value="InterPro"/>
</dbReference>
<gene>
    <name evidence="11" type="ORF">GH714_011567</name>
</gene>
<dbReference type="PROSITE" id="PS00086">
    <property type="entry name" value="CYTOCHROME_P450"/>
    <property type="match status" value="1"/>
</dbReference>
<feature type="binding site" description="axial binding residue" evidence="8">
    <location>
        <position position="409"/>
    </location>
    <ligand>
        <name>heme</name>
        <dbReference type="ChEBI" id="CHEBI:30413"/>
    </ligand>
    <ligandPart>
        <name>Fe</name>
        <dbReference type="ChEBI" id="CHEBI:18248"/>
    </ligandPart>
</feature>
<dbReference type="Pfam" id="PF00067">
    <property type="entry name" value="p450"/>
    <property type="match status" value="1"/>
</dbReference>
<evidence type="ECO:0000256" key="7">
    <source>
        <dbReference type="ARBA" id="ARBA00023033"/>
    </source>
</evidence>
<dbReference type="PANTHER" id="PTHR47955:SF8">
    <property type="entry name" value="CYTOCHROME P450 71D11-LIKE"/>
    <property type="match status" value="1"/>
</dbReference>
<sequence>MELTFPTIPAICAFLLLLFMLTLLLKKKVNNNSTLKLPPGPWKLPFVGNIHCLLGSLPHHKLADLAKKYGPLMHLQLGEVSVVVVSSAEAAEELWRQLRKICTVELLSPKRVQSFRSIREEEVSNFIKTISQTGKSPINLSEKLFLITNSIIQRAAVGKKCRDQEELVSAVERFISLSSGFAIADLYPSIKVFQQMSGLRSKLEKVHRQVDRIIENIIREQKSQATASQVGSGNEVEDLIHVLLKLQEQGNLEFALSDASLKAIILDVFAAGTETSSSTLEWAMSELLKNPKLMKEAQAEVRRVFDPKGTVDETRINELKFLKSVIKETLRLHPPLSLIARECGTSCVINGYHIPAKTKVLINTWAIGRDPKYWIQAEEFHPERFINSSIDYKGIDFEYLPFGSGRRICPGISMGLANVELPLAQLLYHFDWKLASGLKPEELDMTEANGLTIRKKENLYLLPIPYHPLSVE</sequence>
<evidence type="ECO:0000256" key="4">
    <source>
        <dbReference type="ARBA" id="ARBA00022723"/>
    </source>
</evidence>
<organism evidence="11 12">
    <name type="scientific">Hevea brasiliensis</name>
    <name type="common">Para rubber tree</name>
    <name type="synonym">Siphonia brasiliensis</name>
    <dbReference type="NCBI Taxonomy" id="3981"/>
    <lineage>
        <taxon>Eukaryota</taxon>
        <taxon>Viridiplantae</taxon>
        <taxon>Streptophyta</taxon>
        <taxon>Embryophyta</taxon>
        <taxon>Tracheophyta</taxon>
        <taxon>Spermatophyta</taxon>
        <taxon>Magnoliopsida</taxon>
        <taxon>eudicotyledons</taxon>
        <taxon>Gunneridae</taxon>
        <taxon>Pentapetalae</taxon>
        <taxon>rosids</taxon>
        <taxon>fabids</taxon>
        <taxon>Malpighiales</taxon>
        <taxon>Euphorbiaceae</taxon>
        <taxon>Crotonoideae</taxon>
        <taxon>Micrandreae</taxon>
        <taxon>Hevea</taxon>
    </lineage>
</organism>
<dbReference type="InterPro" id="IPR036396">
    <property type="entry name" value="Cyt_P450_sf"/>
</dbReference>
<dbReference type="FunFam" id="1.10.630.10:FF:000043">
    <property type="entry name" value="Cytochrome P450 99A2"/>
    <property type="match status" value="1"/>
</dbReference>
<dbReference type="Proteomes" id="UP000467840">
    <property type="component" value="Chromosome 15"/>
</dbReference>
<keyword evidence="10" id="KW-1133">Transmembrane helix</keyword>
<dbReference type="InterPro" id="IPR001128">
    <property type="entry name" value="Cyt_P450"/>
</dbReference>
<evidence type="ECO:0008006" key="13">
    <source>
        <dbReference type="Google" id="ProtNLM"/>
    </source>
</evidence>
<keyword evidence="10" id="KW-0472">Membrane</keyword>
<evidence type="ECO:0000256" key="5">
    <source>
        <dbReference type="ARBA" id="ARBA00023002"/>
    </source>
</evidence>
<evidence type="ECO:0000256" key="1">
    <source>
        <dbReference type="ARBA" id="ARBA00001971"/>
    </source>
</evidence>
<keyword evidence="6 8" id="KW-0408">Iron</keyword>
<evidence type="ECO:0000256" key="10">
    <source>
        <dbReference type="SAM" id="Phobius"/>
    </source>
</evidence>
<evidence type="ECO:0000313" key="11">
    <source>
        <dbReference type="EMBL" id="KAF2313543.1"/>
    </source>
</evidence>
<reference evidence="11 12" key="1">
    <citation type="journal article" date="2020" name="Mol. Plant">
        <title>The Chromosome-Based Rubber Tree Genome Provides New Insights into Spurge Genome Evolution and Rubber Biosynthesis.</title>
        <authorList>
            <person name="Liu J."/>
            <person name="Shi C."/>
            <person name="Shi C.C."/>
            <person name="Li W."/>
            <person name="Zhang Q.J."/>
            <person name="Zhang Y."/>
            <person name="Li K."/>
            <person name="Lu H.F."/>
            <person name="Shi C."/>
            <person name="Zhu S.T."/>
            <person name="Xiao Z.Y."/>
            <person name="Nan H."/>
            <person name="Yue Y."/>
            <person name="Zhu X.G."/>
            <person name="Wu Y."/>
            <person name="Hong X.N."/>
            <person name="Fan G.Y."/>
            <person name="Tong Y."/>
            <person name="Zhang D."/>
            <person name="Mao C.L."/>
            <person name="Liu Y.L."/>
            <person name="Hao S.J."/>
            <person name="Liu W.Q."/>
            <person name="Lv M.Q."/>
            <person name="Zhang H.B."/>
            <person name="Liu Y."/>
            <person name="Hu-Tang G.R."/>
            <person name="Wang J.P."/>
            <person name="Wang J.H."/>
            <person name="Sun Y.H."/>
            <person name="Ni S.B."/>
            <person name="Chen W.B."/>
            <person name="Zhang X.C."/>
            <person name="Jiao Y.N."/>
            <person name="Eichler E.E."/>
            <person name="Li G.H."/>
            <person name="Liu X."/>
            <person name="Gao L.Z."/>
        </authorList>
    </citation>
    <scope>NUCLEOTIDE SEQUENCE [LARGE SCALE GENOMIC DNA]</scope>
    <source>
        <strain evidence="12">cv. GT1</strain>
        <tissue evidence="11">Leaf</tissue>
    </source>
</reference>
<evidence type="ECO:0000256" key="6">
    <source>
        <dbReference type="ARBA" id="ARBA00023004"/>
    </source>
</evidence>
<dbReference type="EMBL" id="JAAGAX010000005">
    <property type="protein sequence ID" value="KAF2313543.1"/>
    <property type="molecule type" value="Genomic_DNA"/>
</dbReference>
<dbReference type="InterPro" id="IPR002401">
    <property type="entry name" value="Cyt_P450_E_grp-I"/>
</dbReference>
<proteinExistence type="inferred from homology"/>
<feature type="transmembrane region" description="Helical" evidence="10">
    <location>
        <begin position="6"/>
        <end position="25"/>
    </location>
</feature>
<dbReference type="GO" id="GO:0020037">
    <property type="term" value="F:heme binding"/>
    <property type="evidence" value="ECO:0007669"/>
    <property type="project" value="InterPro"/>
</dbReference>
<dbReference type="AlphaFoldDB" id="A0A6A6MMH3"/>
<evidence type="ECO:0000256" key="2">
    <source>
        <dbReference type="ARBA" id="ARBA00010617"/>
    </source>
</evidence>
<name>A0A6A6MMH3_HEVBR</name>
<dbReference type="InterPro" id="IPR017972">
    <property type="entry name" value="Cyt_P450_CS"/>
</dbReference>
<dbReference type="SUPFAM" id="SSF48264">
    <property type="entry name" value="Cytochrome P450"/>
    <property type="match status" value="1"/>
</dbReference>
<evidence type="ECO:0000313" key="12">
    <source>
        <dbReference type="Proteomes" id="UP000467840"/>
    </source>
</evidence>
<keyword evidence="4 8" id="KW-0479">Metal-binding</keyword>
<protein>
    <recommendedName>
        <fullName evidence="13">Cytochrome P450</fullName>
    </recommendedName>
</protein>